<dbReference type="PROSITE" id="PS51293">
    <property type="entry name" value="SANT"/>
    <property type="match status" value="2"/>
</dbReference>
<dbReference type="InterPro" id="IPR009057">
    <property type="entry name" value="Homeodomain-like_sf"/>
</dbReference>
<dbReference type="Proteomes" id="UP001146120">
    <property type="component" value="Unassembled WGS sequence"/>
</dbReference>
<evidence type="ECO:0000256" key="1">
    <source>
        <dbReference type="ARBA" id="ARBA00022723"/>
    </source>
</evidence>
<dbReference type="GO" id="GO:0005654">
    <property type="term" value="C:nucleoplasm"/>
    <property type="evidence" value="ECO:0007669"/>
    <property type="project" value="TreeGrafter"/>
</dbReference>
<evidence type="ECO:0000256" key="3">
    <source>
        <dbReference type="ARBA" id="ARBA00022833"/>
    </source>
</evidence>
<protein>
    <recommendedName>
        <fullName evidence="6">SANT domain-containing protein</fullName>
    </recommendedName>
</protein>
<feature type="domain" description="SANT" evidence="6">
    <location>
        <begin position="96"/>
        <end position="147"/>
    </location>
</feature>
<gene>
    <name evidence="7" type="ORF">N0F65_007197</name>
</gene>
<dbReference type="InterPro" id="IPR017884">
    <property type="entry name" value="SANT_dom"/>
</dbReference>
<dbReference type="GO" id="GO:0003714">
    <property type="term" value="F:transcription corepressor activity"/>
    <property type="evidence" value="ECO:0007669"/>
    <property type="project" value="TreeGrafter"/>
</dbReference>
<keyword evidence="4" id="KW-0238">DNA-binding</keyword>
<reference evidence="7" key="1">
    <citation type="submission" date="2022-11" db="EMBL/GenBank/DDBJ databases">
        <authorList>
            <person name="Morgan W.R."/>
            <person name="Tartar A."/>
        </authorList>
    </citation>
    <scope>NUCLEOTIDE SEQUENCE</scope>
    <source>
        <strain evidence="7">ARSEF 373</strain>
    </source>
</reference>
<evidence type="ECO:0000313" key="7">
    <source>
        <dbReference type="EMBL" id="DBA02378.1"/>
    </source>
</evidence>
<evidence type="ECO:0000256" key="5">
    <source>
        <dbReference type="ARBA" id="ARBA00023242"/>
    </source>
</evidence>
<keyword evidence="3" id="KW-0862">Zinc</keyword>
<comment type="caution">
    <text evidence="7">The sequence shown here is derived from an EMBL/GenBank/DDBJ whole genome shotgun (WGS) entry which is preliminary data.</text>
</comment>
<keyword evidence="8" id="KW-1185">Reference proteome</keyword>
<sequence length="320" mass="37654">MQNGALDDEDARADSRSTMLHSSMDWTRDASGAGDEDAKVRYLRRYLVAVRGLYDVQFQQKRPSAILKMKGNPFDFRTGSTFDALAAMVTPLRQSQVVDQWTALEIGMYEEAFKRCGRDFHLLAEQIPHKSVKDVIAFYYVWKRNSSFAVRKRAREAEAGEEEEEHMLEVEPDAEPEVHELIEKLRRKQRSLREYFDAARWLYGPKPVVYSNYHMLPLEAFGLQRRHYLQPSVQGSSVLRAPSAIDRWTPFEIRVFELAIECYGKEFDQIARVIRTKSCKEVISFYYLWKQDPYYEQLKRRWEKKNTFLKKAKKPEPTVQ</sequence>
<dbReference type="Gene3D" id="1.10.10.60">
    <property type="entry name" value="Homeodomain-like"/>
    <property type="match status" value="2"/>
</dbReference>
<keyword evidence="1" id="KW-0479">Metal-binding</keyword>
<dbReference type="GO" id="GO:0003677">
    <property type="term" value="F:DNA binding"/>
    <property type="evidence" value="ECO:0007669"/>
    <property type="project" value="UniProtKB-KW"/>
</dbReference>
<evidence type="ECO:0000256" key="4">
    <source>
        <dbReference type="ARBA" id="ARBA00023125"/>
    </source>
</evidence>
<proteinExistence type="predicted"/>
<dbReference type="PANTHER" id="PTHR10865:SF28">
    <property type="entry name" value="ELM2 DOMAIN-CONTAINING PROTEIN"/>
    <property type="match status" value="1"/>
</dbReference>
<evidence type="ECO:0000313" key="8">
    <source>
        <dbReference type="Proteomes" id="UP001146120"/>
    </source>
</evidence>
<dbReference type="SMART" id="SM00717">
    <property type="entry name" value="SANT"/>
    <property type="match status" value="2"/>
</dbReference>
<evidence type="ECO:0000259" key="6">
    <source>
        <dbReference type="PROSITE" id="PS51293"/>
    </source>
</evidence>
<dbReference type="InterPro" id="IPR040138">
    <property type="entry name" value="MIER/MTA"/>
</dbReference>
<dbReference type="GO" id="GO:0008270">
    <property type="term" value="F:zinc ion binding"/>
    <property type="evidence" value="ECO:0007669"/>
    <property type="project" value="UniProtKB-KW"/>
</dbReference>
<dbReference type="AlphaFoldDB" id="A0AAV2Z5Z5"/>
<dbReference type="GO" id="GO:0042826">
    <property type="term" value="F:histone deacetylase binding"/>
    <property type="evidence" value="ECO:0007669"/>
    <property type="project" value="TreeGrafter"/>
</dbReference>
<dbReference type="GO" id="GO:0000122">
    <property type="term" value="P:negative regulation of transcription by RNA polymerase II"/>
    <property type="evidence" value="ECO:0007669"/>
    <property type="project" value="TreeGrafter"/>
</dbReference>
<dbReference type="PANTHER" id="PTHR10865">
    <property type="entry name" value="METASTASIS-ASSOCIATED PROTEIN AND MESODERM INDUCTION EARLY RESPONSE PROTEIN"/>
    <property type="match status" value="1"/>
</dbReference>
<name>A0AAV2Z5Z5_9STRA</name>
<organism evidence="7 8">
    <name type="scientific">Lagenidium giganteum</name>
    <dbReference type="NCBI Taxonomy" id="4803"/>
    <lineage>
        <taxon>Eukaryota</taxon>
        <taxon>Sar</taxon>
        <taxon>Stramenopiles</taxon>
        <taxon>Oomycota</taxon>
        <taxon>Peronosporomycetes</taxon>
        <taxon>Pythiales</taxon>
        <taxon>Pythiaceae</taxon>
    </lineage>
</organism>
<dbReference type="SUPFAM" id="SSF46689">
    <property type="entry name" value="Homeodomain-like"/>
    <property type="match status" value="2"/>
</dbReference>
<keyword evidence="5" id="KW-0539">Nucleus</keyword>
<dbReference type="InterPro" id="IPR001005">
    <property type="entry name" value="SANT/Myb"/>
</dbReference>
<feature type="domain" description="SANT" evidence="6">
    <location>
        <begin position="243"/>
        <end position="293"/>
    </location>
</feature>
<accession>A0AAV2Z5Z5</accession>
<dbReference type="EMBL" id="DAKRPA010000032">
    <property type="protein sequence ID" value="DBA02378.1"/>
    <property type="molecule type" value="Genomic_DNA"/>
</dbReference>
<evidence type="ECO:0000256" key="2">
    <source>
        <dbReference type="ARBA" id="ARBA00022771"/>
    </source>
</evidence>
<keyword evidence="2" id="KW-0863">Zinc-finger</keyword>
<dbReference type="FunFam" id="1.10.10.60:FF:000012">
    <property type="entry name" value="Metastasis-associated 1 family, member 3"/>
    <property type="match status" value="2"/>
</dbReference>
<reference evidence="7" key="2">
    <citation type="journal article" date="2023" name="Microbiol Resour">
        <title>Decontamination and Annotation of the Draft Genome Sequence of the Oomycete Lagenidium giganteum ARSEF 373.</title>
        <authorList>
            <person name="Morgan W.R."/>
            <person name="Tartar A."/>
        </authorList>
    </citation>
    <scope>NUCLEOTIDE SEQUENCE</scope>
    <source>
        <strain evidence="7">ARSEF 373</strain>
    </source>
</reference>